<proteinExistence type="inferred from homology"/>
<evidence type="ECO:0000259" key="2">
    <source>
        <dbReference type="Pfam" id="PF02582"/>
    </source>
</evidence>
<evidence type="ECO:0000313" key="3">
    <source>
        <dbReference type="Proteomes" id="UP000050640"/>
    </source>
</evidence>
<reference evidence="4" key="1">
    <citation type="submission" date="2017-02" db="UniProtKB">
        <authorList>
            <consortium name="WormBaseParasite"/>
        </authorList>
    </citation>
    <scope>IDENTIFICATION</scope>
</reference>
<organism evidence="3 4">
    <name type="scientific">Elaeophora elaphi</name>
    <dbReference type="NCBI Taxonomy" id="1147741"/>
    <lineage>
        <taxon>Eukaryota</taxon>
        <taxon>Metazoa</taxon>
        <taxon>Ecdysozoa</taxon>
        <taxon>Nematoda</taxon>
        <taxon>Chromadorea</taxon>
        <taxon>Rhabditida</taxon>
        <taxon>Spirurina</taxon>
        <taxon>Spiruromorpha</taxon>
        <taxon>Filarioidea</taxon>
        <taxon>Onchocercidae</taxon>
        <taxon>Elaeophora</taxon>
    </lineage>
</organism>
<dbReference type="PANTHER" id="PTHR16255:SF1">
    <property type="entry name" value="REQUIRED FOR MEIOTIC NUCLEAR DIVISION PROTEIN 1 HOMOLOG"/>
    <property type="match status" value="1"/>
</dbReference>
<dbReference type="PANTHER" id="PTHR16255">
    <property type="entry name" value="REQUIRED FOR MEIOTIC NUCLEAR DIVISION PROTEIN 1 HOMOLOG"/>
    <property type="match status" value="1"/>
</dbReference>
<evidence type="ECO:0000313" key="4">
    <source>
        <dbReference type="WBParaSite" id="EEL_0000871201-mRNA-1"/>
    </source>
</evidence>
<feature type="domain" description="DUF155" evidence="2">
    <location>
        <begin position="168"/>
        <end position="348"/>
    </location>
</feature>
<protein>
    <submittedName>
        <fullName evidence="4">DUF155 domain-containing protein</fullName>
    </submittedName>
</protein>
<sequence>MKDVMLKLWNLRCVFGSSEQKALYVHLRMIKKQLWTKAIQPNRLITRLFRGILRREVDPFRVLHLRSTRRFADATGPLPPNVDSTTLVRKPVRRRRPLTSVYDSTYPRGPEIIGVAMAESFRLLDLLDDEHLFSLYNCTHIDEEISDGLHFVPKPQYIIDQNAIKEFFLFADGVVVFWGINHIERSQIMDILSQYVELPYEASVVLDETDTLSFRLVKEGETRMKGEQLLLNFTNYLDGHSSSLATLERFAFSHGMAASVKVAIWEAQLLEYAEPLAKASKGLSVGKIPLKRKNVLMQTGTLLSLRHSINLNTNLIDSDFYWEKQDLEPYYRMALKHFAVAGRRRMLNAQLDYCSEILKVVNGMQTHNCEARLEWMIIYLIVIEVLFAIIDHFGFNLGPPQKVVIDNCQELVSGINEAVQKHQ</sequence>
<name>A0A0R3S1Z5_9BILA</name>
<dbReference type="GO" id="GO:0070131">
    <property type="term" value="P:positive regulation of mitochondrial translation"/>
    <property type="evidence" value="ECO:0007669"/>
    <property type="project" value="TreeGrafter"/>
</dbReference>
<evidence type="ECO:0000256" key="1">
    <source>
        <dbReference type="ARBA" id="ARBA00008306"/>
    </source>
</evidence>
<dbReference type="WBParaSite" id="EEL_0000871201-mRNA-1">
    <property type="protein sequence ID" value="EEL_0000871201-mRNA-1"/>
    <property type="gene ID" value="EEL_0000871201"/>
</dbReference>
<keyword evidence="3" id="KW-1185">Reference proteome</keyword>
<dbReference type="AlphaFoldDB" id="A0A0R3S1Z5"/>
<dbReference type="GO" id="GO:0005739">
    <property type="term" value="C:mitochondrion"/>
    <property type="evidence" value="ECO:0007669"/>
    <property type="project" value="UniProtKB-ARBA"/>
</dbReference>
<dbReference type="Pfam" id="PF02582">
    <property type="entry name" value="DUF155"/>
    <property type="match status" value="1"/>
</dbReference>
<accession>A0A0R3S1Z5</accession>
<dbReference type="InterPro" id="IPR051624">
    <property type="entry name" value="RMD1/Sad1-interacting"/>
</dbReference>
<dbReference type="Proteomes" id="UP000050640">
    <property type="component" value="Unplaced"/>
</dbReference>
<comment type="similarity">
    <text evidence="1">Belongs to the RMD1/sif2 family.</text>
</comment>
<dbReference type="InterPro" id="IPR003734">
    <property type="entry name" value="DUF155"/>
</dbReference>
<dbReference type="STRING" id="1147741.A0A0R3S1Z5"/>